<accession>A0AAU7X9R8</accession>
<sequence length="150" mass="15455">MRLAARARRWRAVAVTTGAIAASLAGVLVYERALRPNETAGGQFIAVVNRDAQQPALIVRVDTRAGTVSVRSVATEQPADKSLELWYVAGGAAPKSLGLVPEGAGSAQQRLPVPRLATDAVFAVTVEPKGGSPTGGPTGPIVYSGKLIAE</sequence>
<organism evidence="2">
    <name type="scientific">Methyloraptor flagellatus</name>
    <dbReference type="NCBI Taxonomy" id="3162530"/>
    <lineage>
        <taxon>Bacteria</taxon>
        <taxon>Pseudomonadati</taxon>
        <taxon>Pseudomonadota</taxon>
        <taxon>Alphaproteobacteria</taxon>
        <taxon>Hyphomicrobiales</taxon>
        <taxon>Ancalomicrobiaceae</taxon>
        <taxon>Methyloraptor</taxon>
    </lineage>
</organism>
<gene>
    <name evidence="2" type="ORF">ABS361_20160</name>
</gene>
<feature type="domain" description="Anti-sigma K factor RskA C-terminal" evidence="1">
    <location>
        <begin position="18"/>
        <end position="141"/>
    </location>
</feature>
<dbReference type="RefSeq" id="WP_407049398.1">
    <property type="nucleotide sequence ID" value="NZ_CP158568.1"/>
</dbReference>
<dbReference type="Pfam" id="PF10099">
    <property type="entry name" value="RskA_C"/>
    <property type="match status" value="1"/>
</dbReference>
<dbReference type="AlphaFoldDB" id="A0AAU7X9R8"/>
<protein>
    <submittedName>
        <fullName evidence="2">Anti-sigma factor</fullName>
    </submittedName>
</protein>
<dbReference type="InterPro" id="IPR018764">
    <property type="entry name" value="RskA_C"/>
</dbReference>
<name>A0AAU7X9R8_9HYPH</name>
<evidence type="ECO:0000259" key="1">
    <source>
        <dbReference type="Pfam" id="PF10099"/>
    </source>
</evidence>
<evidence type="ECO:0000313" key="2">
    <source>
        <dbReference type="EMBL" id="XBY44306.1"/>
    </source>
</evidence>
<dbReference type="GO" id="GO:0005886">
    <property type="term" value="C:plasma membrane"/>
    <property type="evidence" value="ECO:0007669"/>
    <property type="project" value="InterPro"/>
</dbReference>
<reference evidence="2" key="1">
    <citation type="submission" date="2024-06" db="EMBL/GenBank/DDBJ databases">
        <title>Methylostella associata gen. nov., sp. nov., a novel Ancalomicrobiaceae-affiliated facultatively methylotrophic bacteria that feed on methanotrophs of the genus Methylococcus.</title>
        <authorList>
            <person name="Saltykova V."/>
            <person name="Danilova O.V."/>
            <person name="Oshkin I.Y."/>
            <person name="Belova S.E."/>
            <person name="Pimenov N.V."/>
            <person name="Dedysh S.N."/>
        </authorList>
    </citation>
    <scope>NUCLEOTIDE SEQUENCE</scope>
    <source>
        <strain evidence="2">S20</strain>
    </source>
</reference>
<dbReference type="EMBL" id="CP158568">
    <property type="protein sequence ID" value="XBY44306.1"/>
    <property type="molecule type" value="Genomic_DNA"/>
</dbReference>
<proteinExistence type="predicted"/>
<dbReference type="KEGG" id="mflg:ABS361_20160"/>